<dbReference type="AlphaFoldDB" id="A0A0F8YXW4"/>
<accession>A0A0F8YXW4</accession>
<protein>
    <submittedName>
        <fullName evidence="1">Uncharacterized protein</fullName>
    </submittedName>
</protein>
<dbReference type="EMBL" id="LAZR01050910">
    <property type="protein sequence ID" value="KKK86297.1"/>
    <property type="molecule type" value="Genomic_DNA"/>
</dbReference>
<proteinExistence type="predicted"/>
<reference evidence="1" key="1">
    <citation type="journal article" date="2015" name="Nature">
        <title>Complex archaea that bridge the gap between prokaryotes and eukaryotes.</title>
        <authorList>
            <person name="Spang A."/>
            <person name="Saw J.H."/>
            <person name="Jorgensen S.L."/>
            <person name="Zaremba-Niedzwiedzka K."/>
            <person name="Martijn J."/>
            <person name="Lind A.E."/>
            <person name="van Eijk R."/>
            <person name="Schleper C."/>
            <person name="Guy L."/>
            <person name="Ettema T.J."/>
        </authorList>
    </citation>
    <scope>NUCLEOTIDE SEQUENCE</scope>
</reference>
<name>A0A0F8YXW4_9ZZZZ</name>
<gene>
    <name evidence="1" type="ORF">LCGC14_2764650</name>
</gene>
<sequence length="419" mass="43025">TTNDTSENVVAEVTSGYQEFGLSSKAAGTESGLSRISPEVVFETGNTTYTAIAWLNSSYFVVAFRDVDDTNKGKAVIGVIAADGTISFGVASEFEAGSTIDISVVGLDATRFAIAYVDAGDSNNGKAIIGETDGSTAVDNFGAINVFNAAGTSGTSVARLDATHFVIAYSDTGNSSHGTAIVGLTDGDVTISSYGVENVFNAATTSYVSVGVLDSSHFVVAYNDGGNSNHGTGIVGLTDGAVTISSYGSENLFNSAITSVISLATLDPTRFVVAYKDEGASDQGTAIIGLTDGATAISSYGSESIFNAVATKYISVARTENNKFIVVYQDDGGSDYGAFRIGSTSGTVISGYDTEYEFNAAITSEIVVTALDGIHYIVGFKDEGNSNQGTVMTLAPKFYINVDLDGAGASEDGIQLTAG</sequence>
<feature type="non-terminal residue" evidence="1">
    <location>
        <position position="1"/>
    </location>
</feature>
<evidence type="ECO:0000313" key="1">
    <source>
        <dbReference type="EMBL" id="KKK86297.1"/>
    </source>
</evidence>
<comment type="caution">
    <text evidence="1">The sequence shown here is derived from an EMBL/GenBank/DDBJ whole genome shotgun (WGS) entry which is preliminary data.</text>
</comment>
<feature type="non-terminal residue" evidence="1">
    <location>
        <position position="419"/>
    </location>
</feature>
<organism evidence="1">
    <name type="scientific">marine sediment metagenome</name>
    <dbReference type="NCBI Taxonomy" id="412755"/>
    <lineage>
        <taxon>unclassified sequences</taxon>
        <taxon>metagenomes</taxon>
        <taxon>ecological metagenomes</taxon>
    </lineage>
</organism>